<evidence type="ECO:0000313" key="1">
    <source>
        <dbReference type="EMBL" id="MBK1866795.1"/>
    </source>
</evidence>
<keyword evidence="2" id="KW-1185">Reference proteome</keyword>
<sequence>MSLRIRIVLMSTVAIWLVILGLLSGALGRAPSTDGEGVIPRELVGKWGYAASGGSYCIDIDHCADGDGGSVSFSFHRSGRTDYFLFQSRRVDGCGQVRSLARKTGKIEIKGGTITFLPAVGVYKSVNDCRSDLTGSWSFEAQDLEPVVLYWQFEDGKLRITDPGGEASGIYSRL</sequence>
<organism evidence="1 2">
    <name type="scientific">Taklimakanibacter albus</name>
    <dbReference type="NCBI Taxonomy" id="2800327"/>
    <lineage>
        <taxon>Bacteria</taxon>
        <taxon>Pseudomonadati</taxon>
        <taxon>Pseudomonadota</taxon>
        <taxon>Alphaproteobacteria</taxon>
        <taxon>Hyphomicrobiales</taxon>
        <taxon>Aestuariivirgaceae</taxon>
        <taxon>Taklimakanibacter</taxon>
    </lineage>
</organism>
<evidence type="ECO:0000313" key="2">
    <source>
        <dbReference type="Proteomes" id="UP000616151"/>
    </source>
</evidence>
<protein>
    <submittedName>
        <fullName evidence="1">Uncharacterized protein</fullName>
    </submittedName>
</protein>
<dbReference type="EMBL" id="JAENHL010000006">
    <property type="protein sequence ID" value="MBK1866795.1"/>
    <property type="molecule type" value="Genomic_DNA"/>
</dbReference>
<name>A0ACC5R2C3_9HYPH</name>
<accession>A0ACC5R2C3</accession>
<gene>
    <name evidence="1" type="ORF">JHL16_10560</name>
</gene>
<comment type="caution">
    <text evidence="1">The sequence shown here is derived from an EMBL/GenBank/DDBJ whole genome shotgun (WGS) entry which is preliminary data.</text>
</comment>
<proteinExistence type="predicted"/>
<reference evidence="1" key="1">
    <citation type="submission" date="2021-01" db="EMBL/GenBank/DDBJ databases">
        <authorList>
            <person name="Sun Q."/>
        </authorList>
    </citation>
    <scope>NUCLEOTIDE SEQUENCE</scope>
    <source>
        <strain evidence="1">YIM B02566</strain>
    </source>
</reference>
<dbReference type="Proteomes" id="UP000616151">
    <property type="component" value="Unassembled WGS sequence"/>
</dbReference>